<protein>
    <submittedName>
        <fullName evidence="3">Asp23/Gls24 family envelope stress response protein</fullName>
    </submittedName>
</protein>
<feature type="region of interest" description="Disordered" evidence="2">
    <location>
        <begin position="112"/>
        <end position="192"/>
    </location>
</feature>
<dbReference type="EMBL" id="VDHJ01000005">
    <property type="protein sequence ID" value="TNL98576.1"/>
    <property type="molecule type" value="Genomic_DNA"/>
</dbReference>
<gene>
    <name evidence="3" type="ORF">FHE74_05080</name>
</gene>
<comment type="caution">
    <text evidence="3">The sequence shown here is derived from an EMBL/GenBank/DDBJ whole genome shotgun (WGS) entry which is preliminary data.</text>
</comment>
<proteinExistence type="inferred from homology"/>
<feature type="compositionally biased region" description="Polar residues" evidence="2">
    <location>
        <begin position="133"/>
        <end position="151"/>
    </location>
</feature>
<sequence>MTGTTVIADRIVSRVVNDAASAVPGVQTLTSSWAEIGTKSYPRCDVRQDSVANEVHVDSFIAVSWPSPVTAVAERVQANIVSWVKSMTGMDATRVNVVVEQTIAGHARVSSAELSAMDTEPQLTPVETAPSREITSPVTSSTLNVVSPQTKASERVVMPEYPSEVTVKSPQVAESPEPWSPSVPDEKPVSTPELPRERAVWSPEVPPALSLARVSVPRPQQLKRVYAPRDIAARFVRAPRPIQPYRPSVPAEAPLLNVAIRPYRGHIDPASVQVPRAQRLVPVTVPPEKPLAHIVIRRFDPTREESND</sequence>
<dbReference type="OrthoDB" id="4410938at2"/>
<keyword evidence="4" id="KW-1185">Reference proteome</keyword>
<organism evidence="3 4">
    <name type="scientific">Corynebacterium tapiri</name>
    <dbReference type="NCBI Taxonomy" id="1448266"/>
    <lineage>
        <taxon>Bacteria</taxon>
        <taxon>Bacillati</taxon>
        <taxon>Actinomycetota</taxon>
        <taxon>Actinomycetes</taxon>
        <taxon>Mycobacteriales</taxon>
        <taxon>Corynebacteriaceae</taxon>
        <taxon>Corynebacterium</taxon>
    </lineage>
</organism>
<evidence type="ECO:0000256" key="1">
    <source>
        <dbReference type="ARBA" id="ARBA00005721"/>
    </source>
</evidence>
<dbReference type="RefSeq" id="WP_139465419.1">
    <property type="nucleotide sequence ID" value="NZ_VDHJ01000005.1"/>
</dbReference>
<dbReference type="AlphaFoldDB" id="A0A5C4U4V5"/>
<evidence type="ECO:0000313" key="3">
    <source>
        <dbReference type="EMBL" id="TNL98576.1"/>
    </source>
</evidence>
<dbReference type="InterPro" id="IPR005531">
    <property type="entry name" value="Asp23"/>
</dbReference>
<dbReference type="Pfam" id="PF03780">
    <property type="entry name" value="Asp23"/>
    <property type="match status" value="1"/>
</dbReference>
<comment type="similarity">
    <text evidence="1">Belongs to the asp23 family.</text>
</comment>
<evidence type="ECO:0000256" key="2">
    <source>
        <dbReference type="SAM" id="MobiDB-lite"/>
    </source>
</evidence>
<dbReference type="Proteomes" id="UP000312032">
    <property type="component" value="Unassembled WGS sequence"/>
</dbReference>
<evidence type="ECO:0000313" key="4">
    <source>
        <dbReference type="Proteomes" id="UP000312032"/>
    </source>
</evidence>
<name>A0A5C4U4V5_9CORY</name>
<accession>A0A5C4U4V5</accession>
<reference evidence="3 4" key="1">
    <citation type="submission" date="2019-06" db="EMBL/GenBank/DDBJ databases">
        <authorList>
            <person name="Li J."/>
        </authorList>
    </citation>
    <scope>NUCLEOTIDE SEQUENCE [LARGE SCALE GENOMIC DNA]</scope>
    <source>
        <strain evidence="3 4">LMG 28165</strain>
    </source>
</reference>